<organism evidence="2 3">
    <name type="scientific">Mycolicibacterium vanbaalenii</name>
    <name type="common">Mycobacterium vanbaalenii</name>
    <dbReference type="NCBI Taxonomy" id="110539"/>
    <lineage>
        <taxon>Bacteria</taxon>
        <taxon>Bacillati</taxon>
        <taxon>Actinomycetota</taxon>
        <taxon>Actinomycetes</taxon>
        <taxon>Mycobacteriales</taxon>
        <taxon>Mycobacteriaceae</taxon>
        <taxon>Mycolicibacterium</taxon>
    </lineage>
</organism>
<dbReference type="EC" id="1.-.-.-" evidence="2"/>
<dbReference type="OrthoDB" id="8156917at2"/>
<dbReference type="PANTHER" id="PTHR23026:SF123">
    <property type="entry name" value="NAD(P)H NITROREDUCTASE RV3131-RELATED"/>
    <property type="match status" value="1"/>
</dbReference>
<dbReference type="RefSeq" id="WP_159229288.1">
    <property type="nucleotide sequence ID" value="NZ_CACSIP010000005.1"/>
</dbReference>
<evidence type="ECO:0000313" key="3">
    <source>
        <dbReference type="Proteomes" id="UP000430146"/>
    </source>
</evidence>
<feature type="region of interest" description="Disordered" evidence="1">
    <location>
        <begin position="305"/>
        <end position="329"/>
    </location>
</feature>
<dbReference type="AlphaFoldDB" id="A0A5S9NZF0"/>
<dbReference type="SUPFAM" id="SSF55469">
    <property type="entry name" value="FMN-dependent nitroreductase-like"/>
    <property type="match status" value="2"/>
</dbReference>
<name>A0A5S9NZF0_MYCVN</name>
<evidence type="ECO:0000313" key="2">
    <source>
        <dbReference type="EMBL" id="CAA0096298.1"/>
    </source>
</evidence>
<accession>A0A5S9NZF0</accession>
<protein>
    <submittedName>
        <fullName evidence="2">NAD(P)H nitroreductase acg</fullName>
        <ecNumber evidence="2">1.-.-.-</ecNumber>
    </submittedName>
</protein>
<reference evidence="2 3" key="1">
    <citation type="submission" date="2019-11" db="EMBL/GenBank/DDBJ databases">
        <authorList>
            <person name="Holert J."/>
        </authorList>
    </citation>
    <scope>NUCLEOTIDE SEQUENCE [LARGE SCALE GENOMIC DNA]</scope>
    <source>
        <strain evidence="2">BC8_1</strain>
    </source>
</reference>
<dbReference type="EMBL" id="CACSIP010000005">
    <property type="protein sequence ID" value="CAA0096298.1"/>
    <property type="molecule type" value="Genomic_DNA"/>
</dbReference>
<dbReference type="PANTHER" id="PTHR23026">
    <property type="entry name" value="NADPH NITROREDUCTASE"/>
    <property type="match status" value="1"/>
</dbReference>
<keyword evidence="2" id="KW-0560">Oxidoreductase</keyword>
<dbReference type="InterPro" id="IPR000415">
    <property type="entry name" value="Nitroreductase-like"/>
</dbReference>
<dbReference type="Gene3D" id="3.40.109.10">
    <property type="entry name" value="NADH Oxidase"/>
    <property type="match status" value="1"/>
</dbReference>
<dbReference type="GO" id="GO:0016491">
    <property type="term" value="F:oxidoreductase activity"/>
    <property type="evidence" value="ECO:0007669"/>
    <property type="project" value="UniProtKB-KW"/>
</dbReference>
<dbReference type="Proteomes" id="UP000430146">
    <property type="component" value="Unassembled WGS sequence"/>
</dbReference>
<sequence>MPAIQPRCEVIVDALQLACRAPSLHNSQPWRWVATDDTVELFADPARLVRSADTTGREALISCGAVLDHFRVAMAASGWRAAVQRFPDPADPLHLATITFTAAAVSDLQRRRADAILLRRSDRLPLTAPPGWEDLASSFRQHTTSGGIRVDVVADEFRNSVAEASDLVEALRVYDAEYHSELSWWTAGFVSHEGIPQSSLISAAESDRVDVGRTFPVVAQAERRTEVDHDQSKILAISTEEDSSHSVLHCGEVLSAVLLDAAAAGLSTCTFSHITEVPTGRDIIAALIPGDAIPQTLVRVGLAPALDATPPPTPRRPVDEVLQLHRGRE</sequence>
<dbReference type="InterPro" id="IPR050627">
    <property type="entry name" value="Nitroreductase/BluB"/>
</dbReference>
<proteinExistence type="predicted"/>
<evidence type="ECO:0000256" key="1">
    <source>
        <dbReference type="SAM" id="MobiDB-lite"/>
    </source>
</evidence>
<keyword evidence="3" id="KW-1185">Reference proteome</keyword>
<gene>
    <name evidence="2" type="primary">acg_2</name>
    <name evidence="2" type="ORF">AELLOGFF_02962</name>
</gene>
<dbReference type="NCBIfam" id="NF047509">
    <property type="entry name" value="Rv3131_FMN_oxido"/>
    <property type="match status" value="1"/>
</dbReference>